<sequence length="553" mass="60464">MVEPLDFFCFADAPEWLLDLLDGGTQPRLPALPCRDNRAALDRYAAAALERECATLANATPGHRNNSLNAAAFSLGTLVGANALSRDLVHERLLAAASDCGLVASDGRASATATIESGLAAGVQRPRDLGLVAQGARASNAPRRRRSPGRTPSTKPDWYSDCLLGSDGDALPNLANAMVALRSDPALRELVAYDEMLCAPILLQPVQAGESTATPHTPFAPRPVTDTDVGQLQERLQLAGLHRIGRDIIHQAVDMRAHERAFHPVRDYLGALVWDGVPRIDGWLSAYLGTERTAYSAGIGAMFLGAMVARVMEPGCKADYMLVLEGPQGARKSTACAILGGPWFSDNLPDVTSGKDVLQHLPGKWLIEIAELSAMSRAEDAALKAFISRPVERYRPSYGRKEVHQPRQCVFIGTTNKAVYLRDETGGRRYWPVRVGSIDTAALARDRDQLFAEAVRLHRQGARWWPDGAFERQHIRPEQEARFEADAWEDVIASFVANRTTVTLTEVAREGLGFETSRIGTADQRRIAAALERLGWERLRKDSRGNRPWGRSG</sequence>
<name>A0A5B2V8U9_9HYPH</name>
<dbReference type="EMBL" id="VUOA01000044">
    <property type="protein sequence ID" value="KAA2234759.1"/>
    <property type="molecule type" value="Genomic_DNA"/>
</dbReference>
<dbReference type="Pfam" id="PF05272">
    <property type="entry name" value="VapE-like_dom"/>
    <property type="match status" value="1"/>
</dbReference>
<gene>
    <name evidence="3" type="ORF">F0L46_22975</name>
</gene>
<evidence type="ECO:0000313" key="3">
    <source>
        <dbReference type="EMBL" id="KAA2234759.1"/>
    </source>
</evidence>
<dbReference type="PANTHER" id="PTHR34985">
    <property type="entry name" value="SLR0554 PROTEIN"/>
    <property type="match status" value="1"/>
</dbReference>
<organism evidence="3 4">
    <name type="scientific">Salinarimonas soli</name>
    <dbReference type="NCBI Taxonomy" id="1638099"/>
    <lineage>
        <taxon>Bacteria</taxon>
        <taxon>Pseudomonadati</taxon>
        <taxon>Pseudomonadota</taxon>
        <taxon>Alphaproteobacteria</taxon>
        <taxon>Hyphomicrobiales</taxon>
        <taxon>Salinarimonadaceae</taxon>
        <taxon>Salinarimonas</taxon>
    </lineage>
</organism>
<feature type="domain" description="Virulence-associated protein E-like" evidence="2">
    <location>
        <begin position="271"/>
        <end position="481"/>
    </location>
</feature>
<dbReference type="Proteomes" id="UP000323142">
    <property type="component" value="Unassembled WGS sequence"/>
</dbReference>
<dbReference type="OrthoDB" id="9763644at2"/>
<evidence type="ECO:0000256" key="1">
    <source>
        <dbReference type="SAM" id="MobiDB-lite"/>
    </source>
</evidence>
<dbReference type="InterPro" id="IPR007936">
    <property type="entry name" value="VapE-like_dom"/>
</dbReference>
<protein>
    <submittedName>
        <fullName evidence="3">Virulence-associated E family protein</fullName>
    </submittedName>
</protein>
<evidence type="ECO:0000259" key="2">
    <source>
        <dbReference type="Pfam" id="PF05272"/>
    </source>
</evidence>
<proteinExistence type="predicted"/>
<dbReference type="PANTHER" id="PTHR34985:SF1">
    <property type="entry name" value="SLR0554 PROTEIN"/>
    <property type="match status" value="1"/>
</dbReference>
<keyword evidence="4" id="KW-1185">Reference proteome</keyword>
<accession>A0A5B2V8U9</accession>
<reference evidence="3 4" key="1">
    <citation type="submission" date="2019-09" db="EMBL/GenBank/DDBJ databases">
        <title>Salinarimonas rosea gen. nov., sp. nov., a new member of the a-2 subgroup of the Proteobacteria.</title>
        <authorList>
            <person name="Liu J."/>
        </authorList>
    </citation>
    <scope>NUCLEOTIDE SEQUENCE [LARGE SCALE GENOMIC DNA]</scope>
    <source>
        <strain evidence="3 4">BN140002</strain>
    </source>
</reference>
<comment type="caution">
    <text evidence="3">The sequence shown here is derived from an EMBL/GenBank/DDBJ whole genome shotgun (WGS) entry which is preliminary data.</text>
</comment>
<feature type="region of interest" description="Disordered" evidence="1">
    <location>
        <begin position="133"/>
        <end position="157"/>
    </location>
</feature>
<reference evidence="3 4" key="2">
    <citation type="submission" date="2019-09" db="EMBL/GenBank/DDBJ databases">
        <authorList>
            <person name="Jin C."/>
        </authorList>
    </citation>
    <scope>NUCLEOTIDE SEQUENCE [LARGE SCALE GENOMIC DNA]</scope>
    <source>
        <strain evidence="3 4">BN140002</strain>
    </source>
</reference>
<dbReference type="AlphaFoldDB" id="A0A5B2V8U9"/>
<evidence type="ECO:0000313" key="4">
    <source>
        <dbReference type="Proteomes" id="UP000323142"/>
    </source>
</evidence>